<dbReference type="AlphaFoldDB" id="A0A6A6EXW9"/>
<feature type="compositionally biased region" description="Low complexity" evidence="1">
    <location>
        <begin position="88"/>
        <end position="103"/>
    </location>
</feature>
<evidence type="ECO:0000256" key="1">
    <source>
        <dbReference type="SAM" id="MobiDB-lite"/>
    </source>
</evidence>
<reference evidence="2" key="1">
    <citation type="journal article" date="2020" name="Stud. Mycol.">
        <title>101 Dothideomycetes genomes: a test case for predicting lifestyles and emergence of pathogens.</title>
        <authorList>
            <person name="Haridas S."/>
            <person name="Albert R."/>
            <person name="Binder M."/>
            <person name="Bloem J."/>
            <person name="Labutti K."/>
            <person name="Salamov A."/>
            <person name="Andreopoulos B."/>
            <person name="Baker S."/>
            <person name="Barry K."/>
            <person name="Bills G."/>
            <person name="Bluhm B."/>
            <person name="Cannon C."/>
            <person name="Castanera R."/>
            <person name="Culley D."/>
            <person name="Daum C."/>
            <person name="Ezra D."/>
            <person name="Gonzalez J."/>
            <person name="Henrissat B."/>
            <person name="Kuo A."/>
            <person name="Liang C."/>
            <person name="Lipzen A."/>
            <person name="Lutzoni F."/>
            <person name="Magnuson J."/>
            <person name="Mondo S."/>
            <person name="Nolan M."/>
            <person name="Ohm R."/>
            <person name="Pangilinan J."/>
            <person name="Park H.-J."/>
            <person name="Ramirez L."/>
            <person name="Alfaro M."/>
            <person name="Sun H."/>
            <person name="Tritt A."/>
            <person name="Yoshinaga Y."/>
            <person name="Zwiers L.-H."/>
            <person name="Turgeon B."/>
            <person name="Goodwin S."/>
            <person name="Spatafora J."/>
            <person name="Crous P."/>
            <person name="Grigoriev I."/>
        </authorList>
    </citation>
    <scope>NUCLEOTIDE SEQUENCE</scope>
    <source>
        <strain evidence="2">SCOH1-5</strain>
    </source>
</reference>
<dbReference type="InterPro" id="IPR036047">
    <property type="entry name" value="F-box-like_dom_sf"/>
</dbReference>
<protein>
    <recommendedName>
        <fullName evidence="4">F-box domain-containing protein</fullName>
    </recommendedName>
</protein>
<organism evidence="2 3">
    <name type="scientific">Cercospora zeae-maydis SCOH1-5</name>
    <dbReference type="NCBI Taxonomy" id="717836"/>
    <lineage>
        <taxon>Eukaryota</taxon>
        <taxon>Fungi</taxon>
        <taxon>Dikarya</taxon>
        <taxon>Ascomycota</taxon>
        <taxon>Pezizomycotina</taxon>
        <taxon>Dothideomycetes</taxon>
        <taxon>Dothideomycetidae</taxon>
        <taxon>Mycosphaerellales</taxon>
        <taxon>Mycosphaerellaceae</taxon>
        <taxon>Cercospora</taxon>
    </lineage>
</organism>
<gene>
    <name evidence="2" type="ORF">CERZMDRAFT_91984</name>
</gene>
<dbReference type="EMBL" id="ML992727">
    <property type="protein sequence ID" value="KAF2206292.1"/>
    <property type="molecule type" value="Genomic_DNA"/>
</dbReference>
<evidence type="ECO:0000313" key="2">
    <source>
        <dbReference type="EMBL" id="KAF2206292.1"/>
    </source>
</evidence>
<feature type="compositionally biased region" description="Low complexity" evidence="1">
    <location>
        <begin position="115"/>
        <end position="125"/>
    </location>
</feature>
<evidence type="ECO:0000313" key="3">
    <source>
        <dbReference type="Proteomes" id="UP000799539"/>
    </source>
</evidence>
<dbReference type="Proteomes" id="UP000799539">
    <property type="component" value="Unassembled WGS sequence"/>
</dbReference>
<name>A0A6A6EXW9_9PEZI</name>
<dbReference type="SUPFAM" id="SSF81383">
    <property type="entry name" value="F-box domain"/>
    <property type="match status" value="1"/>
</dbReference>
<sequence length="255" mass="28561">MFSTDLDRRMRFFGSDLQEAAAAASLAYLQPYNPVRLVFNTTELLELILLELDMRTLLLSQATCHMFHSTIMASPRLRQKLWFEPTPSLHPSSSSKSGGSLSPATASHTDHHDSSPSSSLPFVSSSPPPPVINPLLQSVISRGTHSHIRFLELDTACSLSCYPALTRKLKPFDPPTACIAMAPKARTAKFAGSWKDMLVMQPYDTQTRWDAYHYRWATREWDFRYTGTFEDEEAAGPRMGRVVRFVCGPGFEGGR</sequence>
<keyword evidence="3" id="KW-1185">Reference proteome</keyword>
<evidence type="ECO:0008006" key="4">
    <source>
        <dbReference type="Google" id="ProtNLM"/>
    </source>
</evidence>
<accession>A0A6A6EXW9</accession>
<feature type="region of interest" description="Disordered" evidence="1">
    <location>
        <begin position="88"/>
        <end position="127"/>
    </location>
</feature>
<dbReference type="OrthoDB" id="3645995at2759"/>
<proteinExistence type="predicted"/>